<evidence type="ECO:0000256" key="7">
    <source>
        <dbReference type="ARBA" id="ARBA00023212"/>
    </source>
</evidence>
<feature type="domain" description="NUDE" evidence="10">
    <location>
        <begin position="130"/>
        <end position="282"/>
    </location>
</feature>
<evidence type="ECO:0000256" key="9">
    <source>
        <dbReference type="SAM" id="MobiDB-lite"/>
    </source>
</evidence>
<evidence type="ECO:0000256" key="3">
    <source>
        <dbReference type="ARBA" id="ARBA00007429"/>
    </source>
</evidence>
<dbReference type="GO" id="GO:0051642">
    <property type="term" value="P:centrosome localization"/>
    <property type="evidence" value="ECO:0007669"/>
    <property type="project" value="TreeGrafter"/>
</dbReference>
<evidence type="ECO:0000256" key="2">
    <source>
        <dbReference type="ARBA" id="ARBA00004300"/>
    </source>
</evidence>
<dbReference type="OrthoDB" id="5877028at2759"/>
<dbReference type="GO" id="GO:0016477">
    <property type="term" value="P:cell migration"/>
    <property type="evidence" value="ECO:0007669"/>
    <property type="project" value="TreeGrafter"/>
</dbReference>
<evidence type="ECO:0000313" key="11">
    <source>
        <dbReference type="EnsemblMetazoa" id="XP_022656212"/>
    </source>
</evidence>
<evidence type="ECO:0000256" key="1">
    <source>
        <dbReference type="ARBA" id="ARBA00004186"/>
    </source>
</evidence>
<dbReference type="InParanoid" id="A0A7M7JSP0"/>
<sequence>MATSDENLPKFASIDEELEWYKSRLAESQLELEEFQLSSKDLESELETQLTQSEKENRDLKAAKQKIEAERDLYADKFVLVTTELKGQLEQLEDDLHKEKECNERLSRLIRGLEQNNDDLERAKRALAASLEEFESRLNNAIERNAFLESELDEKEQLSVMVQRLKEETRDLKQELYVQKRHVPVATSRVTNSGEEFQPPGSAVSASMMHEKKKSINSSGGRPNALDIVNDLLRKVGTLMNVALTPPPSRRRSRSSSKRVVLEANNNGSSERTVIRDKETVSLGSAGSDDFGNSGVLPRSHHSRRRD</sequence>
<protein>
    <recommendedName>
        <fullName evidence="10">NUDE domain-containing protein</fullName>
    </recommendedName>
</protein>
<reference evidence="11" key="1">
    <citation type="submission" date="2021-01" db="UniProtKB">
        <authorList>
            <consortium name="EnsemblMetazoa"/>
        </authorList>
    </citation>
    <scope>IDENTIFICATION</scope>
</reference>
<dbReference type="GO" id="GO:0007059">
    <property type="term" value="P:chromosome segregation"/>
    <property type="evidence" value="ECO:0007669"/>
    <property type="project" value="TreeGrafter"/>
</dbReference>
<dbReference type="GO" id="GO:0047496">
    <property type="term" value="P:vesicle transport along microtubule"/>
    <property type="evidence" value="ECO:0007669"/>
    <property type="project" value="TreeGrafter"/>
</dbReference>
<keyword evidence="6 8" id="KW-0175">Coiled coil</keyword>
<dbReference type="GO" id="GO:0008017">
    <property type="term" value="F:microtubule binding"/>
    <property type="evidence" value="ECO:0007669"/>
    <property type="project" value="InterPro"/>
</dbReference>
<feature type="region of interest" description="Disordered" evidence="9">
    <location>
        <begin position="191"/>
        <end position="224"/>
    </location>
</feature>
<dbReference type="GO" id="GO:0000132">
    <property type="term" value="P:establishment of mitotic spindle orientation"/>
    <property type="evidence" value="ECO:0007669"/>
    <property type="project" value="TreeGrafter"/>
</dbReference>
<dbReference type="GO" id="GO:0007100">
    <property type="term" value="P:mitotic centrosome separation"/>
    <property type="evidence" value="ECO:0007669"/>
    <property type="project" value="TreeGrafter"/>
</dbReference>
<evidence type="ECO:0000256" key="8">
    <source>
        <dbReference type="SAM" id="Coils"/>
    </source>
</evidence>
<dbReference type="KEGG" id="vde:111248327"/>
<keyword evidence="7" id="KW-0206">Cytoskeleton</keyword>
<dbReference type="RefSeq" id="XP_022656212.1">
    <property type="nucleotide sequence ID" value="XM_022800477.1"/>
</dbReference>
<dbReference type="Proteomes" id="UP000594260">
    <property type="component" value="Unplaced"/>
</dbReference>
<dbReference type="GeneID" id="111248327"/>
<dbReference type="Gene3D" id="6.10.250.1080">
    <property type="match status" value="1"/>
</dbReference>
<dbReference type="OMA" id="MEENSIN"/>
<evidence type="ECO:0000256" key="6">
    <source>
        <dbReference type="ARBA" id="ARBA00023054"/>
    </source>
</evidence>
<keyword evidence="4" id="KW-0963">Cytoplasm</keyword>
<dbReference type="GO" id="GO:0005813">
    <property type="term" value="C:centrosome"/>
    <property type="evidence" value="ECO:0007669"/>
    <property type="project" value="UniProtKB-SubCell"/>
</dbReference>
<keyword evidence="5" id="KW-0493">Microtubule</keyword>
<organism evidence="11 12">
    <name type="scientific">Varroa destructor</name>
    <name type="common">Honeybee mite</name>
    <dbReference type="NCBI Taxonomy" id="109461"/>
    <lineage>
        <taxon>Eukaryota</taxon>
        <taxon>Metazoa</taxon>
        <taxon>Ecdysozoa</taxon>
        <taxon>Arthropoda</taxon>
        <taxon>Chelicerata</taxon>
        <taxon>Arachnida</taxon>
        <taxon>Acari</taxon>
        <taxon>Parasitiformes</taxon>
        <taxon>Mesostigmata</taxon>
        <taxon>Gamasina</taxon>
        <taxon>Dermanyssoidea</taxon>
        <taxon>Varroidae</taxon>
        <taxon>Varroa</taxon>
    </lineage>
</organism>
<dbReference type="GO" id="GO:0005874">
    <property type="term" value="C:microtubule"/>
    <property type="evidence" value="ECO:0007669"/>
    <property type="project" value="UniProtKB-KW"/>
</dbReference>
<accession>A0A7M7JSP0</accession>
<feature type="region of interest" description="Disordered" evidence="9">
    <location>
        <begin position="243"/>
        <end position="307"/>
    </location>
</feature>
<keyword evidence="12" id="KW-1185">Reference proteome</keyword>
<dbReference type="GO" id="GO:0000776">
    <property type="term" value="C:kinetochore"/>
    <property type="evidence" value="ECO:0007669"/>
    <property type="project" value="TreeGrafter"/>
</dbReference>
<comment type="subcellular location">
    <subcellularLocation>
        <location evidence="2">Cytoplasm</location>
        <location evidence="2">Cytoskeleton</location>
        <location evidence="2">Microtubule organizing center</location>
        <location evidence="2">Centrosome</location>
    </subcellularLocation>
    <subcellularLocation>
        <location evidence="1">Cytoplasm</location>
        <location evidence="1">Cytoskeleton</location>
        <location evidence="1">Spindle</location>
    </subcellularLocation>
</comment>
<dbReference type="GO" id="GO:0005819">
    <property type="term" value="C:spindle"/>
    <property type="evidence" value="ECO:0007669"/>
    <property type="project" value="UniProtKB-SubCell"/>
</dbReference>
<dbReference type="EnsemblMetazoa" id="XM_022800477">
    <property type="protein sequence ID" value="XP_022656212"/>
    <property type="gene ID" value="LOC111248327"/>
</dbReference>
<comment type="similarity">
    <text evidence="3">Belongs to the nudE family.</text>
</comment>
<evidence type="ECO:0000313" key="12">
    <source>
        <dbReference type="Proteomes" id="UP000594260"/>
    </source>
</evidence>
<dbReference type="InterPro" id="IPR033494">
    <property type="entry name" value="NUDE"/>
</dbReference>
<evidence type="ECO:0000256" key="5">
    <source>
        <dbReference type="ARBA" id="ARBA00022701"/>
    </source>
</evidence>
<dbReference type="GO" id="GO:0007020">
    <property type="term" value="P:microtubule nucleation"/>
    <property type="evidence" value="ECO:0007669"/>
    <property type="project" value="TreeGrafter"/>
</dbReference>
<name>A0A7M7JSP0_VARDE</name>
<dbReference type="PANTHER" id="PTHR10921">
    <property type="entry name" value="NUCLEAR DISTRIBUTION PROTEIN NUDE HOMOLOG 1"/>
    <property type="match status" value="1"/>
</dbReference>
<dbReference type="PANTHER" id="PTHR10921:SF1">
    <property type="entry name" value="NUCLEAR DISTRIBUTION PROTEIN NUDE HOMOLOG"/>
    <property type="match status" value="1"/>
</dbReference>
<dbReference type="Pfam" id="PF04880">
    <property type="entry name" value="NUDE_C"/>
    <property type="match status" value="1"/>
</dbReference>
<evidence type="ECO:0000256" key="4">
    <source>
        <dbReference type="ARBA" id="ARBA00022490"/>
    </source>
</evidence>
<dbReference type="InterPro" id="IPR006964">
    <property type="entry name" value="NUDE_dom"/>
</dbReference>
<evidence type="ECO:0000259" key="10">
    <source>
        <dbReference type="Pfam" id="PF04880"/>
    </source>
</evidence>
<dbReference type="AlphaFoldDB" id="A0A7M7JSP0"/>
<feature type="coiled-coil region" evidence="8">
    <location>
        <begin position="25"/>
        <end position="175"/>
    </location>
</feature>
<proteinExistence type="inferred from homology"/>
<dbReference type="GO" id="GO:0005871">
    <property type="term" value="C:kinesin complex"/>
    <property type="evidence" value="ECO:0007669"/>
    <property type="project" value="TreeGrafter"/>
</dbReference>
<dbReference type="FunCoup" id="A0A7M7JSP0">
    <property type="interactions" value="595"/>
</dbReference>